<organism evidence="2 3">
    <name type="scientific">Lyophyllum shimeji</name>
    <name type="common">Hon-shimeji</name>
    <name type="synonym">Tricholoma shimeji</name>
    <dbReference type="NCBI Taxonomy" id="47721"/>
    <lineage>
        <taxon>Eukaryota</taxon>
        <taxon>Fungi</taxon>
        <taxon>Dikarya</taxon>
        <taxon>Basidiomycota</taxon>
        <taxon>Agaricomycotina</taxon>
        <taxon>Agaricomycetes</taxon>
        <taxon>Agaricomycetidae</taxon>
        <taxon>Agaricales</taxon>
        <taxon>Tricholomatineae</taxon>
        <taxon>Lyophyllaceae</taxon>
        <taxon>Lyophyllum</taxon>
    </lineage>
</organism>
<protein>
    <submittedName>
        <fullName evidence="2">Uncharacterized protein</fullName>
    </submittedName>
</protein>
<gene>
    <name evidence="2" type="ORF">LshimejAT787_1000970</name>
</gene>
<proteinExistence type="predicted"/>
<evidence type="ECO:0000313" key="3">
    <source>
        <dbReference type="Proteomes" id="UP001063166"/>
    </source>
</evidence>
<sequence>MIERHKFAVSLLFFLFSCFLLVTAQDPEHSITSFENLPANLFFFDDTQSAVFHDSIEGNVYVSQDEGKSWKRAEDIPRERRLWSSSIHLTTVMLSC</sequence>
<name>A0A9P3PRN9_LYOSH</name>
<dbReference type="AlphaFoldDB" id="A0A9P3PRN9"/>
<evidence type="ECO:0000256" key="1">
    <source>
        <dbReference type="SAM" id="SignalP"/>
    </source>
</evidence>
<comment type="caution">
    <text evidence="2">The sequence shown here is derived from an EMBL/GenBank/DDBJ whole genome shotgun (WGS) entry which is preliminary data.</text>
</comment>
<feature type="signal peptide" evidence="1">
    <location>
        <begin position="1"/>
        <end position="24"/>
    </location>
</feature>
<evidence type="ECO:0000313" key="2">
    <source>
        <dbReference type="EMBL" id="GLB41497.1"/>
    </source>
</evidence>
<dbReference type="SUPFAM" id="SSF110296">
    <property type="entry name" value="Oligoxyloglucan reducing end-specific cellobiohydrolase"/>
    <property type="match status" value="1"/>
</dbReference>
<keyword evidence="3" id="KW-1185">Reference proteome</keyword>
<keyword evidence="1" id="KW-0732">Signal</keyword>
<accession>A0A9P3PRN9</accession>
<dbReference type="EMBL" id="BRPK01000010">
    <property type="protein sequence ID" value="GLB41497.1"/>
    <property type="molecule type" value="Genomic_DNA"/>
</dbReference>
<feature type="chain" id="PRO_5040192622" evidence="1">
    <location>
        <begin position="25"/>
        <end position="96"/>
    </location>
</feature>
<dbReference type="OrthoDB" id="3048030at2759"/>
<dbReference type="Proteomes" id="UP001063166">
    <property type="component" value="Unassembled WGS sequence"/>
</dbReference>
<dbReference type="PROSITE" id="PS51257">
    <property type="entry name" value="PROKAR_LIPOPROTEIN"/>
    <property type="match status" value="1"/>
</dbReference>
<reference evidence="2" key="1">
    <citation type="submission" date="2022-07" db="EMBL/GenBank/DDBJ databases">
        <title>The genome of Lyophyllum shimeji provides insight into the initial evolution of ectomycorrhizal fungal genome.</title>
        <authorList>
            <person name="Kobayashi Y."/>
            <person name="Shibata T."/>
            <person name="Hirakawa H."/>
            <person name="Shigenobu S."/>
            <person name="Nishiyama T."/>
            <person name="Yamada A."/>
            <person name="Hasebe M."/>
            <person name="Kawaguchi M."/>
        </authorList>
    </citation>
    <scope>NUCLEOTIDE SEQUENCE</scope>
    <source>
        <strain evidence="2">AT787</strain>
    </source>
</reference>